<dbReference type="PANTHER" id="PTHR46577:SF1">
    <property type="entry name" value="HTH-TYPE TRANSCRIPTIONAL REGULATORY PROTEIN GABR"/>
    <property type="match status" value="1"/>
</dbReference>
<gene>
    <name evidence="6" type="ORF">E1293_43940</name>
</gene>
<dbReference type="CDD" id="cd07377">
    <property type="entry name" value="WHTH_GntR"/>
    <property type="match status" value="1"/>
</dbReference>
<evidence type="ECO:0000313" key="7">
    <source>
        <dbReference type="Proteomes" id="UP000295578"/>
    </source>
</evidence>
<evidence type="ECO:0000256" key="2">
    <source>
        <dbReference type="ARBA" id="ARBA00023015"/>
    </source>
</evidence>
<dbReference type="SUPFAM" id="SSF46785">
    <property type="entry name" value="Winged helix' DNA-binding domain"/>
    <property type="match status" value="1"/>
</dbReference>
<comment type="caution">
    <text evidence="6">The sequence shown here is derived from an EMBL/GenBank/DDBJ whole genome shotgun (WGS) entry which is preliminary data.</text>
</comment>
<dbReference type="GO" id="GO:0003700">
    <property type="term" value="F:DNA-binding transcription factor activity"/>
    <property type="evidence" value="ECO:0007669"/>
    <property type="project" value="InterPro"/>
</dbReference>
<dbReference type="InterPro" id="IPR051446">
    <property type="entry name" value="HTH_trans_reg/aminotransferase"/>
</dbReference>
<evidence type="ECO:0000256" key="4">
    <source>
        <dbReference type="ARBA" id="ARBA00023163"/>
    </source>
</evidence>
<keyword evidence="7" id="KW-1185">Reference proteome</keyword>
<name>A0A4R4ZUS8_9ACTN</name>
<dbReference type="OrthoDB" id="4307011at2"/>
<accession>A0A4R4ZUS8</accession>
<dbReference type="EMBL" id="SMKY01000439">
    <property type="protein sequence ID" value="TDD62615.1"/>
    <property type="molecule type" value="Genomic_DNA"/>
</dbReference>
<dbReference type="PANTHER" id="PTHR46577">
    <property type="entry name" value="HTH-TYPE TRANSCRIPTIONAL REGULATORY PROTEIN GABR"/>
    <property type="match status" value="1"/>
</dbReference>
<organism evidence="6 7">
    <name type="scientific">Actinomadura darangshiensis</name>
    <dbReference type="NCBI Taxonomy" id="705336"/>
    <lineage>
        <taxon>Bacteria</taxon>
        <taxon>Bacillati</taxon>
        <taxon>Actinomycetota</taxon>
        <taxon>Actinomycetes</taxon>
        <taxon>Streptosporangiales</taxon>
        <taxon>Thermomonosporaceae</taxon>
        <taxon>Actinomadura</taxon>
    </lineage>
</organism>
<proteinExistence type="predicted"/>
<dbReference type="InterPro" id="IPR036390">
    <property type="entry name" value="WH_DNA-bd_sf"/>
</dbReference>
<evidence type="ECO:0000259" key="5">
    <source>
        <dbReference type="PROSITE" id="PS50949"/>
    </source>
</evidence>
<protein>
    <submittedName>
        <fullName evidence="6">GntR family transcriptional regulator</fullName>
    </submittedName>
</protein>
<reference evidence="6 7" key="1">
    <citation type="submission" date="2019-03" db="EMBL/GenBank/DDBJ databases">
        <title>Draft genome sequences of novel Actinobacteria.</title>
        <authorList>
            <person name="Sahin N."/>
            <person name="Ay H."/>
            <person name="Saygin H."/>
        </authorList>
    </citation>
    <scope>NUCLEOTIDE SEQUENCE [LARGE SCALE GENOMIC DNA]</scope>
    <source>
        <strain evidence="6 7">DSM 45941</strain>
    </source>
</reference>
<keyword evidence="2" id="KW-0805">Transcription regulation</keyword>
<sequence length="104" mass="10818">MHRSKGAEPDRSITLGSDFLQLDPADAPPGGLADWLAGRLRDAIADGRLPVGGRLPATRVLAAELRVSRGVVTEAYQRLTDEGHLAGRGRAGTVVVAAPLTTPA</sequence>
<dbReference type="PROSITE" id="PS50949">
    <property type="entry name" value="HTH_GNTR"/>
    <property type="match status" value="1"/>
</dbReference>
<keyword evidence="1" id="KW-0663">Pyridoxal phosphate</keyword>
<evidence type="ECO:0000256" key="3">
    <source>
        <dbReference type="ARBA" id="ARBA00023125"/>
    </source>
</evidence>
<dbReference type="AlphaFoldDB" id="A0A4R4ZUS8"/>
<dbReference type="Pfam" id="PF00392">
    <property type="entry name" value="GntR"/>
    <property type="match status" value="1"/>
</dbReference>
<dbReference type="Proteomes" id="UP000295578">
    <property type="component" value="Unassembled WGS sequence"/>
</dbReference>
<evidence type="ECO:0000256" key="1">
    <source>
        <dbReference type="ARBA" id="ARBA00022898"/>
    </source>
</evidence>
<feature type="domain" description="HTH gntR-type" evidence="5">
    <location>
        <begin position="30"/>
        <end position="98"/>
    </location>
</feature>
<keyword evidence="3" id="KW-0238">DNA-binding</keyword>
<dbReference type="SMART" id="SM00345">
    <property type="entry name" value="HTH_GNTR"/>
    <property type="match status" value="1"/>
</dbReference>
<dbReference type="RefSeq" id="WP_132205597.1">
    <property type="nucleotide sequence ID" value="NZ_SMKY01000439.1"/>
</dbReference>
<dbReference type="PRINTS" id="PR00035">
    <property type="entry name" value="HTHGNTR"/>
</dbReference>
<dbReference type="InterPro" id="IPR000524">
    <property type="entry name" value="Tscrpt_reg_HTH_GntR"/>
</dbReference>
<dbReference type="GO" id="GO:0003677">
    <property type="term" value="F:DNA binding"/>
    <property type="evidence" value="ECO:0007669"/>
    <property type="project" value="UniProtKB-KW"/>
</dbReference>
<dbReference type="InterPro" id="IPR036388">
    <property type="entry name" value="WH-like_DNA-bd_sf"/>
</dbReference>
<feature type="non-terminal residue" evidence="6">
    <location>
        <position position="104"/>
    </location>
</feature>
<keyword evidence="4" id="KW-0804">Transcription</keyword>
<dbReference type="Gene3D" id="1.10.10.10">
    <property type="entry name" value="Winged helix-like DNA-binding domain superfamily/Winged helix DNA-binding domain"/>
    <property type="match status" value="1"/>
</dbReference>
<evidence type="ECO:0000313" key="6">
    <source>
        <dbReference type="EMBL" id="TDD62615.1"/>
    </source>
</evidence>